<protein>
    <submittedName>
        <fullName evidence="2">Arsenic resistance N-acetyltransferase ArsN2</fullName>
    </submittedName>
</protein>
<dbReference type="Proteomes" id="UP001404104">
    <property type="component" value="Unassembled WGS sequence"/>
</dbReference>
<dbReference type="NCBIfam" id="NF040501">
    <property type="entry name" value="resist_ArsN2"/>
    <property type="match status" value="1"/>
</dbReference>
<sequence length="148" mass="15360">MSALVATTLEAAAIDGMAQALAAAGLPTADLLHPGRIFYRFDDGAAAAGYAGLEGDGADRLLRSLVVLHDRRGAGLGRRIIAAVEREALTLGVRRLHLLTTTAAPFFRACRYVEADRASAPAAIAGSTEFTALCPASASYFVKTLEAA</sequence>
<comment type="caution">
    <text evidence="2">The sequence shown here is derived from an EMBL/GenBank/DDBJ whole genome shotgun (WGS) entry which is preliminary data.</text>
</comment>
<evidence type="ECO:0000313" key="2">
    <source>
        <dbReference type="EMBL" id="MEN2787047.1"/>
    </source>
</evidence>
<evidence type="ECO:0000313" key="3">
    <source>
        <dbReference type="Proteomes" id="UP001404104"/>
    </source>
</evidence>
<dbReference type="Pfam" id="PF13508">
    <property type="entry name" value="Acetyltransf_7"/>
    <property type="match status" value="1"/>
</dbReference>
<gene>
    <name evidence="2" type="primary">arsN2</name>
    <name evidence="2" type="ORF">ABC969_11520</name>
</gene>
<feature type="domain" description="N-acetyltransferase" evidence="1">
    <location>
        <begin position="1"/>
        <end position="146"/>
    </location>
</feature>
<evidence type="ECO:0000259" key="1">
    <source>
        <dbReference type="PROSITE" id="PS51186"/>
    </source>
</evidence>
<dbReference type="PROSITE" id="PS51186">
    <property type="entry name" value="GNAT"/>
    <property type="match status" value="1"/>
</dbReference>
<dbReference type="RefSeq" id="WP_345865095.1">
    <property type="nucleotide sequence ID" value="NZ_JBDIMF010000004.1"/>
</dbReference>
<dbReference type="SUPFAM" id="SSF55729">
    <property type="entry name" value="Acyl-CoA N-acyltransferases (Nat)"/>
    <property type="match status" value="1"/>
</dbReference>
<dbReference type="InterPro" id="IPR016181">
    <property type="entry name" value="Acyl_CoA_acyltransferase"/>
</dbReference>
<accession>A0ABU9XT81</accession>
<dbReference type="CDD" id="cd04301">
    <property type="entry name" value="NAT_SF"/>
    <property type="match status" value="1"/>
</dbReference>
<keyword evidence="3" id="KW-1185">Reference proteome</keyword>
<dbReference type="EMBL" id="JBDIMF010000004">
    <property type="protein sequence ID" value="MEN2787047.1"/>
    <property type="molecule type" value="Genomic_DNA"/>
</dbReference>
<proteinExistence type="predicted"/>
<name>A0ABU9XT81_9SPHN</name>
<organism evidence="2 3">
    <name type="scientific">Sphingomonas qilianensis</name>
    <dbReference type="NCBI Taxonomy" id="1736690"/>
    <lineage>
        <taxon>Bacteria</taxon>
        <taxon>Pseudomonadati</taxon>
        <taxon>Pseudomonadota</taxon>
        <taxon>Alphaproteobacteria</taxon>
        <taxon>Sphingomonadales</taxon>
        <taxon>Sphingomonadaceae</taxon>
        <taxon>Sphingomonas</taxon>
    </lineage>
</organism>
<dbReference type="InterPro" id="IPR000182">
    <property type="entry name" value="GNAT_dom"/>
</dbReference>
<reference evidence="2 3" key="1">
    <citation type="submission" date="2024-05" db="EMBL/GenBank/DDBJ databases">
        <authorList>
            <person name="Liu Q."/>
            <person name="Xin Y.-H."/>
        </authorList>
    </citation>
    <scope>NUCLEOTIDE SEQUENCE [LARGE SCALE GENOMIC DNA]</scope>
    <source>
        <strain evidence="2 3">CGMCC 1.15349</strain>
    </source>
</reference>
<dbReference type="Gene3D" id="3.40.630.30">
    <property type="match status" value="1"/>
</dbReference>